<feature type="transmembrane region" description="Helical" evidence="1">
    <location>
        <begin position="10"/>
        <end position="28"/>
    </location>
</feature>
<evidence type="ECO:0000313" key="11">
    <source>
        <dbReference type="Proteomes" id="UP000190696"/>
    </source>
</evidence>
<dbReference type="EMBL" id="MUAI01000036">
    <property type="protein sequence ID" value="OOR03691.1"/>
    <property type="molecule type" value="Genomic_DNA"/>
</dbReference>
<evidence type="ECO:0000313" key="5">
    <source>
        <dbReference type="EMBL" id="OSX91704.1"/>
    </source>
</evidence>
<evidence type="ECO:0000313" key="7">
    <source>
        <dbReference type="EMBL" id="QQA17057.1"/>
    </source>
</evidence>
<organism evidence="9 16">
    <name type="scientific">Bacillus mycoides</name>
    <dbReference type="NCBI Taxonomy" id="1405"/>
    <lineage>
        <taxon>Bacteria</taxon>
        <taxon>Bacillati</taxon>
        <taxon>Bacillota</taxon>
        <taxon>Bacilli</taxon>
        <taxon>Bacillales</taxon>
        <taxon>Bacillaceae</taxon>
        <taxon>Bacillus</taxon>
        <taxon>Bacillus cereus group</taxon>
    </lineage>
</organism>
<proteinExistence type="predicted"/>
<accession>J8IFZ7</accession>
<dbReference type="Proteomes" id="UP000192932">
    <property type="component" value="Chromosome"/>
</dbReference>
<evidence type="ECO:0000313" key="15">
    <source>
        <dbReference type="Proteomes" id="UP000305524"/>
    </source>
</evidence>
<reference evidence="9 16" key="7">
    <citation type="submission" date="2019-10" db="EMBL/GenBank/DDBJ databases">
        <authorList>
            <person name="Karimi E."/>
        </authorList>
    </citation>
    <scope>NUCLEOTIDE SEQUENCE [LARGE SCALE GENOMIC DNA]</scope>
    <source>
        <strain evidence="9">Bacillus sp. 71</strain>
    </source>
</reference>
<evidence type="ECO:0000313" key="3">
    <source>
        <dbReference type="EMBL" id="EJR37375.1"/>
    </source>
</evidence>
<evidence type="ECO:0000313" key="8">
    <source>
        <dbReference type="EMBL" id="TKI84693.1"/>
    </source>
</evidence>
<dbReference type="EMBL" id="MRWU01000010">
    <property type="protein sequence ID" value="OSX91704.1"/>
    <property type="molecule type" value="Genomic_DNA"/>
</dbReference>
<dbReference type="Proteomes" id="UP000596196">
    <property type="component" value="Chromosome"/>
</dbReference>
<gene>
    <name evidence="2" type="ORF">B7492_06195</name>
    <name evidence="9" type="ORF">BACI71_30171</name>
    <name evidence="6" type="ORF">BACWE_11590</name>
    <name evidence="4" type="ORF">BW900_25560</name>
    <name evidence="8" type="ORF">FC701_12975</name>
    <name evidence="7" type="ORF">I6G81_06230</name>
    <name evidence="3" type="ORF">III_04244</name>
    <name evidence="5" type="ORF">S3E15_00895</name>
</gene>
<keyword evidence="17" id="KW-1185">Reference proteome</keyword>
<keyword evidence="1" id="KW-0812">Transmembrane</keyword>
<feature type="transmembrane region" description="Helical" evidence="1">
    <location>
        <begin position="62"/>
        <end position="81"/>
    </location>
</feature>
<evidence type="ECO:0000313" key="16">
    <source>
        <dbReference type="Proteomes" id="UP000437562"/>
    </source>
</evidence>
<dbReference type="GeneID" id="92883286"/>
<dbReference type="Proteomes" id="UP000236165">
    <property type="component" value="Unassembled WGS sequence"/>
</dbReference>
<evidence type="ECO:0000313" key="6">
    <source>
        <dbReference type="EMBL" id="PJN71935.1"/>
    </source>
</evidence>
<reference evidence="5 13" key="3">
    <citation type="submission" date="2016-12" db="EMBL/GenBank/DDBJ databases">
        <title>Genome Sequences of Twelve Sporeforming Bacillus Species Isolated from Foods.</title>
        <authorList>
            <person name="De Jong A."/>
            <person name="Holsappel S."/>
            <person name="Kuipers O.P."/>
        </authorList>
    </citation>
    <scope>NUCLEOTIDE SEQUENCE [LARGE SCALE GENOMIC DNA]</scope>
    <source>
        <strain evidence="5 13">S3E15</strain>
    </source>
</reference>
<dbReference type="Proteomes" id="UP000006976">
    <property type="component" value="Unassembled WGS sequence"/>
</dbReference>
<evidence type="ECO:0000313" key="2">
    <source>
        <dbReference type="EMBL" id="ARJ20846.1"/>
    </source>
</evidence>
<evidence type="ECO:0000313" key="4">
    <source>
        <dbReference type="EMBL" id="OOR03691.1"/>
    </source>
</evidence>
<evidence type="ECO:0000313" key="9">
    <source>
        <dbReference type="EMBL" id="VXC18279.1"/>
    </source>
</evidence>
<evidence type="ECO:0008006" key="18">
    <source>
        <dbReference type="Google" id="ProtNLM"/>
    </source>
</evidence>
<reference evidence="8 15" key="6">
    <citation type="journal article" date="2019" name="Environ. Microbiol.">
        <title>An active ?-lactamase is a part of an orchestrated cell wall stress resistance network of Bacillus subtilis and related rhizosphere species.</title>
        <authorList>
            <person name="Bucher T."/>
            <person name="Keren-Paz A."/>
            <person name="Hausser J."/>
            <person name="Olender T."/>
            <person name="Cytryn E."/>
            <person name="Kolodkin-Gal I."/>
        </authorList>
    </citation>
    <scope>NUCLEOTIDE SEQUENCE [LARGE SCALE GENOMIC DNA]</scope>
    <source>
        <strain evidence="8 15">I186</strain>
    </source>
</reference>
<evidence type="ECO:0000313" key="10">
    <source>
        <dbReference type="Proteomes" id="UP000006976"/>
    </source>
</evidence>
<feature type="transmembrane region" description="Helical" evidence="1">
    <location>
        <begin position="34"/>
        <end position="55"/>
    </location>
</feature>
<dbReference type="EMBL" id="MKZQ01000018">
    <property type="protein sequence ID" value="PJN71935.1"/>
    <property type="molecule type" value="Genomic_DNA"/>
</dbReference>
<reference evidence="4 11" key="4">
    <citation type="submission" date="2017-01" db="EMBL/GenBank/DDBJ databases">
        <title>Bacillus cereus isolates.</title>
        <authorList>
            <person name="Beno S.M."/>
        </authorList>
    </citation>
    <scope>NUCLEOTIDE SEQUENCE [LARGE SCALE GENOMIC DNA]</scope>
    <source>
        <strain evidence="4 11">FSL W7-1108</strain>
    </source>
</reference>
<dbReference type="EMBL" id="CABWMC010000023">
    <property type="protein sequence ID" value="VXC18279.1"/>
    <property type="molecule type" value="Genomic_DNA"/>
</dbReference>
<dbReference type="Proteomes" id="UP000190696">
    <property type="component" value="Unassembled WGS sequence"/>
</dbReference>
<evidence type="ECO:0000313" key="13">
    <source>
        <dbReference type="Proteomes" id="UP000194131"/>
    </source>
</evidence>
<dbReference type="Proteomes" id="UP000437562">
    <property type="component" value="Unassembled WGS sequence"/>
</dbReference>
<evidence type="ECO:0000256" key="1">
    <source>
        <dbReference type="SAM" id="Phobius"/>
    </source>
</evidence>
<dbReference type="Proteomes" id="UP000305524">
    <property type="component" value="Unassembled WGS sequence"/>
</dbReference>
<accession>A0A653WH92</accession>
<dbReference type="EMBL" id="CP020743">
    <property type="protein sequence ID" value="ARJ20846.1"/>
    <property type="molecule type" value="Genomic_DNA"/>
</dbReference>
<dbReference type="EMBL" id="CP065877">
    <property type="protein sequence ID" value="QQA17057.1"/>
    <property type="molecule type" value="Genomic_DNA"/>
</dbReference>
<reference evidence="2 12" key="5">
    <citation type="submission" date="2017-04" db="EMBL/GenBank/DDBJ databases">
        <title>The Characteristic of a Fine Plant Growth-Promoting Rhizobacteria Bacillus mycoides Gnyt1 and its Whole Genome Sequencing Analysis.</title>
        <authorList>
            <person name="Li J.H."/>
            <person name="Yao T."/>
        </authorList>
    </citation>
    <scope>NUCLEOTIDE SEQUENCE [LARGE SCALE GENOMIC DNA]</scope>
    <source>
        <strain evidence="2 12">Gnyt1</strain>
    </source>
</reference>
<dbReference type="EMBL" id="AHEV01000023">
    <property type="protein sequence ID" value="EJR37375.1"/>
    <property type="molecule type" value="Genomic_DNA"/>
</dbReference>
<reference evidence="3 10" key="1">
    <citation type="submission" date="2012-04" db="EMBL/GenBank/DDBJ databases">
        <title>The Genome Sequence of Bacillus cereus VD078.</title>
        <authorList>
            <consortium name="The Broad Institute Genome Sequencing Platform"/>
            <consortium name="The Broad Institute Genome Sequencing Center for Infectious Disease"/>
            <person name="Feldgarden M."/>
            <person name="Van der Auwera G.A."/>
            <person name="Mahillon J."/>
            <person name="Duprez V."/>
            <person name="Timmery S."/>
            <person name="Mattelet C."/>
            <person name="Dierick K."/>
            <person name="Sun M."/>
            <person name="Yu Z."/>
            <person name="Zhu L."/>
            <person name="Hu X."/>
            <person name="Shank E.B."/>
            <person name="Swiecicka I."/>
            <person name="Hansen B.M."/>
            <person name="Andrup L."/>
            <person name="Young S.K."/>
            <person name="Zeng Q."/>
            <person name="Gargeya S."/>
            <person name="Fitzgerald M."/>
            <person name="Haas B."/>
            <person name="Abouelleil A."/>
            <person name="Alvarado L."/>
            <person name="Arachchi H.M."/>
            <person name="Berlin A."/>
            <person name="Chapman S.B."/>
            <person name="Goldberg J."/>
            <person name="Griggs A."/>
            <person name="Gujja S."/>
            <person name="Hansen M."/>
            <person name="Howarth C."/>
            <person name="Imamovic A."/>
            <person name="Larimer J."/>
            <person name="McCowen C."/>
            <person name="Montmayeur A."/>
            <person name="Murphy C."/>
            <person name="Neiman D."/>
            <person name="Pearson M."/>
            <person name="Priest M."/>
            <person name="Roberts A."/>
            <person name="Saif S."/>
            <person name="Shea T."/>
            <person name="Sisk P."/>
            <person name="Sykes S."/>
            <person name="Wortman J."/>
            <person name="Nusbaum C."/>
            <person name="Birren B."/>
        </authorList>
    </citation>
    <scope>NUCLEOTIDE SEQUENCE [LARGE SCALE GENOMIC DNA]</scope>
    <source>
        <strain evidence="3 10">VD078</strain>
    </source>
</reference>
<protein>
    <recommendedName>
        <fullName evidence="18">DUF2101 domain-containing protein</fullName>
    </recommendedName>
</protein>
<evidence type="ECO:0000313" key="17">
    <source>
        <dbReference type="Proteomes" id="UP000596196"/>
    </source>
</evidence>
<keyword evidence="1" id="KW-0472">Membrane</keyword>
<dbReference type="OMA" id="SINYMCV"/>
<sequence length="99" mass="11271">MNETISSNKFFYLIVLSLVLITTVNVVLRWEEAYFFMYLALHLLGILCITGGVVAEKKHEESINYMCVMGLILLLTVQGIMKYSSFSLQDFSLLIDVLP</sequence>
<reference evidence="7 17" key="8">
    <citation type="submission" date="2020-12" db="EMBL/GenBank/DDBJ databases">
        <title>FDA dAtabase for Regulatory Grade micrObial Sequences (FDA-ARGOS): Supporting development and validation of Infectious Disease Dx tests.</title>
        <authorList>
            <person name="Nelson B."/>
            <person name="Plummer A."/>
            <person name="Tallon L."/>
            <person name="Sadzewicz L."/>
            <person name="Zhao X."/>
            <person name="Boylan J."/>
            <person name="Ott S."/>
            <person name="Bowen H."/>
            <person name="Vavikolanu K."/>
            <person name="Mehta A."/>
            <person name="Aluvathingal J."/>
            <person name="Nadendla S."/>
            <person name="Myers T."/>
            <person name="Yan Y."/>
            <person name="Sichtig H."/>
        </authorList>
    </citation>
    <scope>NUCLEOTIDE SEQUENCE [LARGE SCALE GENOMIC DNA]</scope>
    <source>
        <strain evidence="7 17">FDAARGOS_924</strain>
    </source>
</reference>
<dbReference type="EMBL" id="SZOD01000282">
    <property type="protein sequence ID" value="TKI84693.1"/>
    <property type="molecule type" value="Genomic_DNA"/>
</dbReference>
<evidence type="ECO:0000313" key="12">
    <source>
        <dbReference type="Proteomes" id="UP000192932"/>
    </source>
</evidence>
<accession>A0A084J4M0</accession>
<evidence type="ECO:0000313" key="14">
    <source>
        <dbReference type="Proteomes" id="UP000236165"/>
    </source>
</evidence>
<dbReference type="RefSeq" id="WP_001006056.1">
    <property type="nucleotide sequence ID" value="NZ_CM000719.1"/>
</dbReference>
<keyword evidence="1" id="KW-1133">Transmembrane helix</keyword>
<dbReference type="KEGG" id="bmyo:BG05_4772"/>
<name>A0A084J4M0_BACMY</name>
<dbReference type="Proteomes" id="UP000194131">
    <property type="component" value="Unassembled WGS sequence"/>
</dbReference>
<dbReference type="AlphaFoldDB" id="A0A084J4M0"/>
<reference evidence="6 14" key="2">
    <citation type="submission" date="2016-10" db="EMBL/GenBank/DDBJ databases">
        <title>Genome Sequence of Bacillus weihenstephanensis GM6LP.</title>
        <authorList>
            <person name="Poehlein A."/>
            <person name="Wemheuer F."/>
            <person name="Hollensteiner J."/>
            <person name="Wemheuer B."/>
        </authorList>
    </citation>
    <scope>NUCLEOTIDE SEQUENCE [LARGE SCALE GENOMIC DNA]</scope>
    <source>
        <strain evidence="6 14">GM6LP</strain>
    </source>
</reference>
<accession>A0A0B5S5S8</accession>